<dbReference type="AlphaFoldDB" id="A0AAN9QF68"/>
<sequence>MNSKFFEEFEVDLEIEETLLVWELLDKVMVVWGKDRLKRDGSGYVSGMLEFLIMLLQKTAQIDRCQQEEAPNLLP</sequence>
<reference evidence="1 2" key="1">
    <citation type="submission" date="2024-01" db="EMBL/GenBank/DDBJ databases">
        <title>The genomes of 5 underutilized Papilionoideae crops provide insights into root nodulation and disease resistanc.</title>
        <authorList>
            <person name="Jiang F."/>
        </authorList>
    </citation>
    <scope>NUCLEOTIDE SEQUENCE [LARGE SCALE GENOMIC DNA]</scope>
    <source>
        <strain evidence="1">LVBAO_FW01</strain>
        <tissue evidence="1">Leaves</tissue>
    </source>
</reference>
<accession>A0AAN9QF68</accession>
<gene>
    <name evidence="1" type="ORF">VNO77_23234</name>
</gene>
<keyword evidence="2" id="KW-1185">Reference proteome</keyword>
<evidence type="ECO:0000313" key="1">
    <source>
        <dbReference type="EMBL" id="KAK7329088.1"/>
    </source>
</evidence>
<protein>
    <submittedName>
        <fullName evidence="1">Uncharacterized protein</fullName>
    </submittedName>
</protein>
<name>A0AAN9QF68_CANGL</name>
<proteinExistence type="predicted"/>
<dbReference type="Proteomes" id="UP001367508">
    <property type="component" value="Unassembled WGS sequence"/>
</dbReference>
<comment type="caution">
    <text evidence="1">The sequence shown here is derived from an EMBL/GenBank/DDBJ whole genome shotgun (WGS) entry which is preliminary data.</text>
</comment>
<dbReference type="EMBL" id="JAYMYQ010000005">
    <property type="protein sequence ID" value="KAK7329088.1"/>
    <property type="molecule type" value="Genomic_DNA"/>
</dbReference>
<organism evidence="1 2">
    <name type="scientific">Canavalia gladiata</name>
    <name type="common">Sword bean</name>
    <name type="synonym">Dolichos gladiatus</name>
    <dbReference type="NCBI Taxonomy" id="3824"/>
    <lineage>
        <taxon>Eukaryota</taxon>
        <taxon>Viridiplantae</taxon>
        <taxon>Streptophyta</taxon>
        <taxon>Embryophyta</taxon>
        <taxon>Tracheophyta</taxon>
        <taxon>Spermatophyta</taxon>
        <taxon>Magnoliopsida</taxon>
        <taxon>eudicotyledons</taxon>
        <taxon>Gunneridae</taxon>
        <taxon>Pentapetalae</taxon>
        <taxon>rosids</taxon>
        <taxon>fabids</taxon>
        <taxon>Fabales</taxon>
        <taxon>Fabaceae</taxon>
        <taxon>Papilionoideae</taxon>
        <taxon>50 kb inversion clade</taxon>
        <taxon>NPAAA clade</taxon>
        <taxon>indigoferoid/millettioid clade</taxon>
        <taxon>Phaseoleae</taxon>
        <taxon>Canavalia</taxon>
    </lineage>
</organism>
<evidence type="ECO:0000313" key="2">
    <source>
        <dbReference type="Proteomes" id="UP001367508"/>
    </source>
</evidence>